<dbReference type="EMBL" id="AY596296">
    <property type="protein sequence ID" value="AAV44843.1"/>
    <property type="molecule type" value="Genomic_DNA"/>
</dbReference>
<dbReference type="Proteomes" id="UP000298722">
    <property type="component" value="Plasmid pHMA411"/>
</dbReference>
<geneLocation type="plasmid" evidence="2 4">
    <name>pNG700</name>
</geneLocation>
<dbReference type="PATRIC" id="fig|272569.17.peg.575"/>
<evidence type="ECO:0000313" key="2">
    <source>
        <dbReference type="EMBL" id="AAV44843.1"/>
    </source>
</evidence>
<geneLocation type="plasmid" evidence="3">
    <name>pHMA411</name>
</geneLocation>
<dbReference type="GeneID" id="40151404"/>
<dbReference type="EnsemblBacteria" id="AAV44843">
    <property type="protein sequence ID" value="AAV44843"/>
    <property type="gene ID" value="pNG7132"/>
</dbReference>
<keyword evidence="2" id="KW-0614">Plasmid</keyword>
<accession>Q5V6K9</accession>
<evidence type="ECO:0000256" key="1">
    <source>
        <dbReference type="SAM" id="Phobius"/>
    </source>
</evidence>
<keyword evidence="1" id="KW-0812">Transmembrane</keyword>
<evidence type="ECO:0000313" key="4">
    <source>
        <dbReference type="Proteomes" id="UP000001169"/>
    </source>
</evidence>
<name>Q5V6K9_HALMA</name>
<gene>
    <name evidence="2" type="ordered locus">pNG7132</name>
    <name evidence="3" type="ORF">E6P14_04575</name>
</gene>
<evidence type="ECO:0000313" key="3">
    <source>
        <dbReference type="EMBL" id="QCP90153.1"/>
    </source>
</evidence>
<dbReference type="AlphaFoldDB" id="Q5V6K9"/>
<sequence length="195" mass="21494">MSRSASRTPSPGVTGLLRSAIRTGIAVSFAEGIRRRSPGAVVNALIAFGGAYLPDILERRCSVEFRPWQRIYVETAMLTHAVGMLGPYDDIWWWDNLTHIHSATVLGGLIHVLSRRLGVDPEQRVITGVVTMGILWEFMEYIIHASSRRVGLEPILVSYGKTDTLLDLVSNLVGAILVLVFGDALLGNLVRRETE</sequence>
<keyword evidence="1" id="KW-0472">Membrane</keyword>
<feature type="transmembrane region" description="Helical" evidence="1">
    <location>
        <begin position="164"/>
        <end position="186"/>
    </location>
</feature>
<reference evidence="2 4" key="1">
    <citation type="journal article" date="2004" name="Genome Res.">
        <title>Genome sequence of Haloarcula marismortui: a halophilic archaeon from the Dead Sea.</title>
        <authorList>
            <person name="Baliga N.S."/>
            <person name="Bonneau R."/>
            <person name="Facciotti M.T."/>
            <person name="Pan M."/>
            <person name="Glusman G."/>
            <person name="Deutsch E.W."/>
            <person name="Shannon P."/>
            <person name="Chiu Y."/>
            <person name="Weng R.S."/>
            <person name="Gan R.R."/>
            <person name="Hung P."/>
            <person name="Date S.V."/>
            <person name="Marcotte E."/>
            <person name="Hood L."/>
            <person name="Ng W.V."/>
        </authorList>
    </citation>
    <scope>NUCLEOTIDE SEQUENCE [LARGE SCALE GENOMIC DNA]</scope>
    <source>
        <strain evidence="2">ATCC 43049</strain>
        <strain evidence="4">ATCC 43049 / DSM 3752 / JCM 8966 / VKM B-1809</strain>
        <plasmid evidence="4">Plasmid pNG700</plasmid>
        <plasmid evidence="2">pNG700</plasmid>
    </source>
</reference>
<dbReference type="KEGG" id="hma:pNG7132"/>
<proteinExistence type="predicted"/>
<dbReference type="EMBL" id="CP039137">
    <property type="protein sequence ID" value="QCP90153.1"/>
    <property type="molecule type" value="Genomic_DNA"/>
</dbReference>
<keyword evidence="1" id="KW-1133">Transmembrane helix</keyword>
<keyword evidence="4" id="KW-1185">Reference proteome</keyword>
<reference evidence="3 5" key="2">
    <citation type="submission" date="2019-04" db="EMBL/GenBank/DDBJ databases">
        <title>Methylomes of two halophilic Archaea, Haloarcula marismortui and Haloferax mediterranei.</title>
        <authorList>
            <person name="DasSarma S."/>
            <person name="DasSarma P."/>
            <person name="DasSarma S."/>
            <person name="Fomenkov A."/>
            <person name="Vincze T."/>
            <person name="Anton B.P."/>
            <person name="Roberts R.J."/>
        </authorList>
    </citation>
    <scope>NUCLEOTIDE SEQUENCE [LARGE SCALE GENOMIC DNA]</scope>
    <source>
        <strain evidence="3 5">ATCC 43049</strain>
        <plasmid evidence="5">phma411</plasmid>
        <plasmid evidence="3">pHMA411</plasmid>
    </source>
</reference>
<feature type="transmembrane region" description="Helical" evidence="1">
    <location>
        <begin position="125"/>
        <end position="144"/>
    </location>
</feature>
<evidence type="ECO:0000313" key="5">
    <source>
        <dbReference type="Proteomes" id="UP000298722"/>
    </source>
</evidence>
<dbReference type="HOGENOM" id="CLU_070751_2_0_2"/>
<evidence type="ECO:0008006" key="6">
    <source>
        <dbReference type="Google" id="ProtNLM"/>
    </source>
</evidence>
<dbReference type="RefSeq" id="WP_011222591.1">
    <property type="nucleotide sequence ID" value="NC_006395.1"/>
</dbReference>
<dbReference type="Pfam" id="PF09997">
    <property type="entry name" value="DUF2238"/>
    <property type="match status" value="1"/>
</dbReference>
<dbReference type="InterPro" id="IPR014509">
    <property type="entry name" value="YjdF-like"/>
</dbReference>
<protein>
    <recommendedName>
        <fullName evidence="6">DUF2238 domain-containing protein</fullName>
    </recommendedName>
</protein>
<geneLocation type="plasmid" evidence="5">
    <name>phma411</name>
</geneLocation>
<dbReference type="Proteomes" id="UP000001169">
    <property type="component" value="Plasmid pNG700"/>
</dbReference>
<organism evidence="2 4">
    <name type="scientific">Haloarcula marismortui (strain ATCC 43049 / DSM 3752 / JCM 8966 / VKM B-1809)</name>
    <name type="common">Halobacterium marismortui</name>
    <dbReference type="NCBI Taxonomy" id="272569"/>
    <lineage>
        <taxon>Archaea</taxon>
        <taxon>Methanobacteriati</taxon>
        <taxon>Methanobacteriota</taxon>
        <taxon>Stenosarchaea group</taxon>
        <taxon>Halobacteria</taxon>
        <taxon>Halobacteriales</taxon>
        <taxon>Haloarculaceae</taxon>
        <taxon>Haloarcula</taxon>
    </lineage>
</organism>